<feature type="non-terminal residue" evidence="2">
    <location>
        <position position="63"/>
    </location>
</feature>
<dbReference type="EMBL" id="KZ352515">
    <property type="protein sequence ID" value="PIO62135.1"/>
    <property type="molecule type" value="Genomic_DNA"/>
</dbReference>
<dbReference type="InterPro" id="IPR053164">
    <property type="entry name" value="IS1016-like_transposase"/>
</dbReference>
<organism evidence="2 3">
    <name type="scientific">Teladorsagia circumcincta</name>
    <name type="common">Brown stomach worm</name>
    <name type="synonym">Ostertagia circumcincta</name>
    <dbReference type="NCBI Taxonomy" id="45464"/>
    <lineage>
        <taxon>Eukaryota</taxon>
        <taxon>Metazoa</taxon>
        <taxon>Ecdysozoa</taxon>
        <taxon>Nematoda</taxon>
        <taxon>Chromadorea</taxon>
        <taxon>Rhabditida</taxon>
        <taxon>Rhabditina</taxon>
        <taxon>Rhabditomorpha</taxon>
        <taxon>Strongyloidea</taxon>
        <taxon>Trichostrongylidae</taxon>
        <taxon>Teladorsagia</taxon>
    </lineage>
</organism>
<accession>A0A2G9TW34</accession>
<evidence type="ECO:0000313" key="2">
    <source>
        <dbReference type="EMBL" id="PIO62135.1"/>
    </source>
</evidence>
<dbReference type="PANTHER" id="PTHR47163">
    <property type="entry name" value="DDE_TNP_IS1595 DOMAIN-CONTAINING PROTEIN"/>
    <property type="match status" value="1"/>
</dbReference>
<evidence type="ECO:0000259" key="1">
    <source>
        <dbReference type="Pfam" id="PF12762"/>
    </source>
</evidence>
<sequence length="63" mass="7121">MLRNVLPGTTIRTDSWRGYGNLANIGFVHETVNHAHNFVDPTTGVHTQRIESAWAHIKRAVKK</sequence>
<dbReference type="Proteomes" id="UP000230423">
    <property type="component" value="Unassembled WGS sequence"/>
</dbReference>
<gene>
    <name evidence="2" type="ORF">TELCIR_16321</name>
</gene>
<dbReference type="OrthoDB" id="5871964at2759"/>
<evidence type="ECO:0000313" key="3">
    <source>
        <dbReference type="Proteomes" id="UP000230423"/>
    </source>
</evidence>
<feature type="domain" description="ISXO2-like transposase" evidence="1">
    <location>
        <begin position="2"/>
        <end position="62"/>
    </location>
</feature>
<dbReference type="InterPro" id="IPR024445">
    <property type="entry name" value="Tnp_ISXO2-like"/>
</dbReference>
<protein>
    <recommendedName>
        <fullName evidence="1">ISXO2-like transposase domain-containing protein</fullName>
    </recommendedName>
</protein>
<proteinExistence type="predicted"/>
<keyword evidence="3" id="KW-1185">Reference proteome</keyword>
<reference evidence="2 3" key="1">
    <citation type="submission" date="2015-09" db="EMBL/GenBank/DDBJ databases">
        <title>Draft genome of the parasitic nematode Teladorsagia circumcincta isolate WARC Sus (inbred).</title>
        <authorList>
            <person name="Mitreva M."/>
        </authorList>
    </citation>
    <scope>NUCLEOTIDE SEQUENCE [LARGE SCALE GENOMIC DNA]</scope>
    <source>
        <strain evidence="2 3">S</strain>
    </source>
</reference>
<dbReference type="PANTHER" id="PTHR47163:SF3">
    <property type="entry name" value="PROTEIN CBG18017"/>
    <property type="match status" value="1"/>
</dbReference>
<dbReference type="Pfam" id="PF12762">
    <property type="entry name" value="DDE_Tnp_IS1595"/>
    <property type="match status" value="1"/>
</dbReference>
<dbReference type="AlphaFoldDB" id="A0A2G9TW34"/>
<name>A0A2G9TW34_TELCI</name>